<evidence type="ECO:0000313" key="3">
    <source>
        <dbReference type="Proteomes" id="UP000185984"/>
    </source>
</evidence>
<keyword evidence="3" id="KW-1185">Reference proteome</keyword>
<comment type="caution">
    <text evidence="2">The sequence shown here is derived from an EMBL/GenBank/DDBJ whole genome shotgun (WGS) entry which is preliminary data.</text>
</comment>
<dbReference type="Gene3D" id="3.40.50.1820">
    <property type="entry name" value="alpha/beta hydrolase"/>
    <property type="match status" value="1"/>
</dbReference>
<dbReference type="InterPro" id="IPR029058">
    <property type="entry name" value="AB_hydrolase_fold"/>
</dbReference>
<dbReference type="EMBL" id="MRCC01000006">
    <property type="protein sequence ID" value="OKH27493.1"/>
    <property type="molecule type" value="Genomic_DNA"/>
</dbReference>
<proteinExistence type="predicted"/>
<keyword evidence="2" id="KW-0378">Hydrolase</keyword>
<dbReference type="InterPro" id="IPR000073">
    <property type="entry name" value="AB_hydrolase_1"/>
</dbReference>
<sequence length="274" mass="30820">MGDTSVDALAGEKIHLRCGVDLQVCFNRGANPTFVFLHGGLGNRFNWRSQYEFALRQGWQVLAYDLGGHGQSSTYSRYSVGRHCRDLKRLLHHFDINSPVLCCHSYGVPIGLEYAQYEPVSGMIAIAGGTHNLAPLWEILLMKFMAWGGRYLYHFHGVQTLSNFVSSSYRHRVIQQFFAENPAPTNFDSYTALEIFWDYNFFHRHQLPQLHIPALVITAGKDPMFTAKMGDELAAHFNNGAHLHFADAGHLVLAELPQLVNAAIAEWLNNITSG</sequence>
<dbReference type="PANTHER" id="PTHR43798">
    <property type="entry name" value="MONOACYLGLYCEROL LIPASE"/>
    <property type="match status" value="1"/>
</dbReference>
<feature type="domain" description="AB hydrolase-1" evidence="1">
    <location>
        <begin position="32"/>
        <end position="254"/>
    </location>
</feature>
<dbReference type="InterPro" id="IPR050266">
    <property type="entry name" value="AB_hydrolase_sf"/>
</dbReference>
<dbReference type="GO" id="GO:0016787">
    <property type="term" value="F:hydrolase activity"/>
    <property type="evidence" value="ECO:0007669"/>
    <property type="project" value="UniProtKB-KW"/>
</dbReference>
<dbReference type="RefSeq" id="WP_073549153.1">
    <property type="nucleotide sequence ID" value="NZ_CAWMVK010000040.1"/>
</dbReference>
<evidence type="ECO:0000259" key="1">
    <source>
        <dbReference type="Pfam" id="PF00561"/>
    </source>
</evidence>
<gene>
    <name evidence="2" type="ORF">NIES1031_09470</name>
</gene>
<evidence type="ECO:0000313" key="2">
    <source>
        <dbReference type="EMBL" id="OKH27493.1"/>
    </source>
</evidence>
<name>A0A1U7HV56_9CHRO</name>
<protein>
    <submittedName>
        <fullName evidence="2">Alpha/beta hydrolase</fullName>
    </submittedName>
</protein>
<reference evidence="2 3" key="1">
    <citation type="submission" date="2016-11" db="EMBL/GenBank/DDBJ databases">
        <title>Draft Genome Sequences of Nine Cyanobacterial Strains from Diverse Habitats.</title>
        <authorList>
            <person name="Zhu T."/>
            <person name="Hou S."/>
            <person name="Lu X."/>
            <person name="Hess W.R."/>
        </authorList>
    </citation>
    <scope>NUCLEOTIDE SEQUENCE [LARGE SCALE GENOMIC DNA]</scope>
    <source>
        <strain evidence="2 3">5.2 s.c.1</strain>
    </source>
</reference>
<accession>A0A1U7HV56</accession>
<dbReference type="AlphaFoldDB" id="A0A1U7HV56"/>
<organism evidence="2 3">
    <name type="scientific">Chroogloeocystis siderophila 5.2 s.c.1</name>
    <dbReference type="NCBI Taxonomy" id="247279"/>
    <lineage>
        <taxon>Bacteria</taxon>
        <taxon>Bacillati</taxon>
        <taxon>Cyanobacteriota</taxon>
        <taxon>Cyanophyceae</taxon>
        <taxon>Oscillatoriophycideae</taxon>
        <taxon>Chroococcales</taxon>
        <taxon>Chroococcaceae</taxon>
        <taxon>Chroogloeocystis</taxon>
    </lineage>
</organism>
<dbReference type="GO" id="GO:0016020">
    <property type="term" value="C:membrane"/>
    <property type="evidence" value="ECO:0007669"/>
    <property type="project" value="TreeGrafter"/>
</dbReference>
<dbReference type="PANTHER" id="PTHR43798:SF27">
    <property type="entry name" value="HYDROLASE ALPHA_BETA HYDROLASE FOLD FAMILY"/>
    <property type="match status" value="1"/>
</dbReference>
<dbReference type="Proteomes" id="UP000185984">
    <property type="component" value="Unassembled WGS sequence"/>
</dbReference>
<dbReference type="OrthoDB" id="495620at2"/>
<dbReference type="STRING" id="247279.NIES1031_09470"/>
<dbReference type="SUPFAM" id="SSF53474">
    <property type="entry name" value="alpha/beta-Hydrolases"/>
    <property type="match status" value="1"/>
</dbReference>
<dbReference type="Pfam" id="PF00561">
    <property type="entry name" value="Abhydrolase_1"/>
    <property type="match status" value="1"/>
</dbReference>